<dbReference type="EMBL" id="CP043661">
    <property type="protein sequence ID" value="QNE16719.1"/>
    <property type="molecule type" value="Genomic_DNA"/>
</dbReference>
<dbReference type="KEGG" id="kqi:F1D05_00905"/>
<evidence type="ECO:0008006" key="4">
    <source>
        <dbReference type="Google" id="ProtNLM"/>
    </source>
</evidence>
<keyword evidence="1" id="KW-0732">Signal</keyword>
<evidence type="ECO:0000313" key="2">
    <source>
        <dbReference type="EMBL" id="QNE16719.1"/>
    </source>
</evidence>
<dbReference type="Proteomes" id="UP000515563">
    <property type="component" value="Chromosome"/>
</dbReference>
<sequence length="663" mass="71814">MKSLAMLGMAAGAAPAAWPAHAVAADAELDVRTLQPSDLSFSTTALSVPYSIISPNFVRLDDSFADGRSPQSELLRPTAERAAGVSVGDGAFRANGREPYFTLVKSSTGQEAPYCAVIVDVESLAEEALHHNTVLTGLVRDERNYLLGWYNHASRTTGIDVCVDGEVHTLGQVTAELTTPFRLALTATGPGANVFVRDEENARGWRVLTGSDQVGTLLDLRGLGRWIANAAFDTAPVVPADGTQGQLFTVDEPFTKVGSMFGTWQATDCAFTLTLRREGPAGAEVTRSRLTDVPDNSWQYLDLAEPLPAGTYYLEVSNPSSKLSWWGNSDDVIAWGQAYENGRPVTGDRTIRVMFPPAGSAEQMLAAYRNGFGVRADAGTIVLSRVQAGYYGQAGIRDPVIVSLPDGRPYIRGHQLYFTLTNHGLAGGIPAAHMGVFRMDLRDYTRVEEIGKIYQQRRDGAVLGDHAGQVIYDPAIRRFRVLAVTFGDADVYGDFATEYTTSGADVLHGVHLLRSKIVAQGIDPYAVRVDGRWRLALSLSGRTYSYAFGDDDFREPMVAGVNDNAGIYYEGTKMAKIGPHWYILSSSGSDYRVYDLAAGLVGTLDAPHPSGWIPHPMVLPVPVGPNTRFIQLSMDGDGDPVSGAFGHLRVHEADHLVRGHEFR</sequence>
<dbReference type="AlphaFoldDB" id="A0A7G6WRV4"/>
<reference evidence="3" key="1">
    <citation type="submission" date="2019-09" db="EMBL/GenBank/DDBJ databases">
        <title>Antimicrobial potential of Antarctic Bacteria.</title>
        <authorList>
            <person name="Benaud N."/>
            <person name="Edwards R.J."/>
            <person name="Ferrari B.C."/>
        </authorList>
    </citation>
    <scope>NUCLEOTIDE SEQUENCE [LARGE SCALE GENOMIC DNA]</scope>
    <source>
        <strain evidence="3">SPB151</strain>
    </source>
</reference>
<protein>
    <recommendedName>
        <fullName evidence="4">LamG domain-containing protein</fullName>
    </recommendedName>
</protein>
<accession>A0A7G6WRV4</accession>
<proteinExistence type="predicted"/>
<name>A0A7G6WRV4_9ACTN</name>
<feature type="signal peptide" evidence="1">
    <location>
        <begin position="1"/>
        <end position="22"/>
    </location>
</feature>
<gene>
    <name evidence="2" type="ORF">F1D05_00905</name>
</gene>
<organism evidence="2 3">
    <name type="scientific">Kribbella qitaiheensis</name>
    <dbReference type="NCBI Taxonomy" id="1544730"/>
    <lineage>
        <taxon>Bacteria</taxon>
        <taxon>Bacillati</taxon>
        <taxon>Actinomycetota</taxon>
        <taxon>Actinomycetes</taxon>
        <taxon>Propionibacteriales</taxon>
        <taxon>Kribbellaceae</taxon>
        <taxon>Kribbella</taxon>
    </lineage>
</organism>
<evidence type="ECO:0000256" key="1">
    <source>
        <dbReference type="SAM" id="SignalP"/>
    </source>
</evidence>
<evidence type="ECO:0000313" key="3">
    <source>
        <dbReference type="Proteomes" id="UP000515563"/>
    </source>
</evidence>
<feature type="chain" id="PRO_5028915267" description="LamG domain-containing protein" evidence="1">
    <location>
        <begin position="23"/>
        <end position="663"/>
    </location>
</feature>
<keyword evidence="3" id="KW-1185">Reference proteome</keyword>
<reference evidence="2 3" key="2">
    <citation type="journal article" date="2020" name="Microbiol. Resour. Announc.">
        <title>Antarctic desert soil bacteria exhibit high novel natural product potential, evaluated through long-read genome sequencing and comparative genomics.</title>
        <authorList>
            <person name="Benaud N."/>
            <person name="Edwards R.J."/>
            <person name="Amos T.G."/>
            <person name="D'Agostino P.M."/>
            <person name="Gutierrez-Chavez C."/>
            <person name="Montgomery K."/>
            <person name="Nicetic I."/>
            <person name="Ferrari B.C."/>
        </authorList>
    </citation>
    <scope>NUCLEOTIDE SEQUENCE [LARGE SCALE GENOMIC DNA]</scope>
    <source>
        <strain evidence="2 3">SPB151</strain>
    </source>
</reference>